<sequence length="66" mass="7543">MTIDEEALDTRTEVEKYGLKPCPFCGGEASVTRTRYYLGYGCNNRSCDVLPSTQCLNSWNNRVRME</sequence>
<proteinExistence type="predicted"/>
<protein>
    <recommendedName>
        <fullName evidence="2">Restriction alleviation protein Lar</fullName>
    </recommendedName>
</protein>
<evidence type="ECO:0008006" key="2">
    <source>
        <dbReference type="Google" id="ProtNLM"/>
    </source>
</evidence>
<accession>A0A6J7WL18</accession>
<organism evidence="1">
    <name type="scientific">uncultured Caudovirales phage</name>
    <dbReference type="NCBI Taxonomy" id="2100421"/>
    <lineage>
        <taxon>Viruses</taxon>
        <taxon>Duplodnaviria</taxon>
        <taxon>Heunggongvirae</taxon>
        <taxon>Uroviricota</taxon>
        <taxon>Caudoviricetes</taxon>
        <taxon>Peduoviridae</taxon>
        <taxon>Maltschvirus</taxon>
        <taxon>Maltschvirus maltsch</taxon>
    </lineage>
</organism>
<name>A0A6J7WL18_9CAUD</name>
<dbReference type="EMBL" id="LR798233">
    <property type="protein sequence ID" value="CAB5212875.1"/>
    <property type="molecule type" value="Genomic_DNA"/>
</dbReference>
<gene>
    <name evidence="1" type="ORF">UFOVP191_41</name>
</gene>
<reference evidence="1" key="1">
    <citation type="submission" date="2020-05" db="EMBL/GenBank/DDBJ databases">
        <authorList>
            <person name="Chiriac C."/>
            <person name="Salcher M."/>
            <person name="Ghai R."/>
            <person name="Kavagutti S V."/>
        </authorList>
    </citation>
    <scope>NUCLEOTIDE SEQUENCE</scope>
</reference>
<evidence type="ECO:0000313" key="1">
    <source>
        <dbReference type="EMBL" id="CAB5212875.1"/>
    </source>
</evidence>